<gene>
    <name evidence="1" type="ORF">BLA29_007030</name>
</gene>
<accession>A0A1Y3AUD2</accession>
<reference evidence="1 2" key="1">
    <citation type="submission" date="2017-03" db="EMBL/GenBank/DDBJ databases">
        <title>Genome Survey of Euroglyphus maynei.</title>
        <authorList>
            <person name="Arlian L.G."/>
            <person name="Morgan M.S."/>
            <person name="Rider S.D."/>
        </authorList>
    </citation>
    <scope>NUCLEOTIDE SEQUENCE [LARGE SCALE GENOMIC DNA]</scope>
    <source>
        <strain evidence="1">Arlian Lab</strain>
        <tissue evidence="1">Whole body</tissue>
    </source>
</reference>
<evidence type="ECO:0000313" key="1">
    <source>
        <dbReference type="EMBL" id="OTF70795.1"/>
    </source>
</evidence>
<sequence length="10" mass="1299">MAVHYRIMYD</sequence>
<keyword evidence="2" id="KW-1185">Reference proteome</keyword>
<proteinExistence type="predicted"/>
<protein>
    <submittedName>
        <fullName evidence="1">Uncharacterized protein</fullName>
    </submittedName>
</protein>
<dbReference type="Proteomes" id="UP000194236">
    <property type="component" value="Unassembled WGS sequence"/>
</dbReference>
<dbReference type="EMBL" id="MUJZ01063950">
    <property type="protein sequence ID" value="OTF70795.1"/>
    <property type="molecule type" value="Genomic_DNA"/>
</dbReference>
<evidence type="ECO:0000313" key="2">
    <source>
        <dbReference type="Proteomes" id="UP000194236"/>
    </source>
</evidence>
<organism evidence="1 2">
    <name type="scientific">Euroglyphus maynei</name>
    <name type="common">Mayne's house dust mite</name>
    <dbReference type="NCBI Taxonomy" id="6958"/>
    <lineage>
        <taxon>Eukaryota</taxon>
        <taxon>Metazoa</taxon>
        <taxon>Ecdysozoa</taxon>
        <taxon>Arthropoda</taxon>
        <taxon>Chelicerata</taxon>
        <taxon>Arachnida</taxon>
        <taxon>Acari</taxon>
        <taxon>Acariformes</taxon>
        <taxon>Sarcoptiformes</taxon>
        <taxon>Astigmata</taxon>
        <taxon>Psoroptidia</taxon>
        <taxon>Analgoidea</taxon>
        <taxon>Pyroglyphidae</taxon>
        <taxon>Pyroglyphinae</taxon>
        <taxon>Euroglyphus</taxon>
    </lineage>
</organism>
<comment type="caution">
    <text evidence="1">The sequence shown here is derived from an EMBL/GenBank/DDBJ whole genome shotgun (WGS) entry which is preliminary data.</text>
</comment>
<name>A0A1Y3AUD2_EURMA</name>